<feature type="compositionally biased region" description="Low complexity" evidence="1">
    <location>
        <begin position="668"/>
        <end position="677"/>
    </location>
</feature>
<sequence length="736" mass="76600">MASQSAPSASHALPEALVINGFHLFLINSLSQAKLEKLIDEDTLASAETDVMISGPALCLFFAALRSQTTPPSVPIPGAPVVLSIETCPPIFQSFFQLWSRCVPEIQALPSNSQHDLARVICDLEPLTPNPQVTRIAADIRSVAIEITQRRTFQERYRSDLQSALDVGQPAGGEKRRVAAFSPPPSYEETSSQHSHSPHSSVHSSPQRAPVPLPSTPSRLNAALPPTPHAPGGSEGMASIESTISHPQDTTHLTVGTNAASSTTSAATSSSRSRSPSPTLIPPDSPAINLIRETLYAALGEVIASTPGIVPLMKTDPARAYFSAVGLSILTVSTDCITVDGGVITPIGKVLTLAECPVAYRPLMSELGRIGAQAKTIIEEDNDRTIAAVRAGEVPPQPRMERVRRMLEHGVAREEARYDEEGAAGANPPAPVSSRPLVSSPPVFSPPAHAPPMPVPTIPNASGHSVPIVTSPPPQAGPRSSLEQDPYLAAPNAGASSTTSSPRSSGEHSRGLRNVLHKTRPATAPSSTPPPPVAPKPTPPSLRPPTSEQGPGSLSPIPSPARYSAPTTPPPGRESSGDSAVTVNIAGIGARPANITTNSASGVPAPTAAMMAHQPSLSASGNPYDQAMGSGARINAGHGNGTPHALASGMSNGGNGQQRPPPTPVQQPPIGGQQQDPNVPVAGGSVTREPSARRSLEGTTVQFANRINGLALALTRLRMFQERQDMVFSILASVHD</sequence>
<feature type="compositionally biased region" description="Polar residues" evidence="1">
    <location>
        <begin position="240"/>
        <end position="258"/>
    </location>
</feature>
<feature type="region of interest" description="Disordered" evidence="1">
    <location>
        <begin position="164"/>
        <end position="285"/>
    </location>
</feature>
<feature type="compositionally biased region" description="Pro residues" evidence="1">
    <location>
        <begin position="443"/>
        <end position="457"/>
    </location>
</feature>
<organism evidence="2 3">
    <name type="scientific">Serendipita indica (strain DSM 11827)</name>
    <name type="common">Root endophyte fungus</name>
    <name type="synonym">Piriformospora indica</name>
    <dbReference type="NCBI Taxonomy" id="1109443"/>
    <lineage>
        <taxon>Eukaryota</taxon>
        <taxon>Fungi</taxon>
        <taxon>Dikarya</taxon>
        <taxon>Basidiomycota</taxon>
        <taxon>Agaricomycotina</taxon>
        <taxon>Agaricomycetes</taxon>
        <taxon>Sebacinales</taxon>
        <taxon>Serendipitaceae</taxon>
        <taxon>Serendipita</taxon>
    </lineage>
</organism>
<feature type="compositionally biased region" description="Low complexity" evidence="1">
    <location>
        <begin position="259"/>
        <end position="278"/>
    </location>
</feature>
<dbReference type="HOGENOM" id="CLU_376873_0_0_1"/>
<dbReference type="Proteomes" id="UP000007148">
    <property type="component" value="Unassembled WGS sequence"/>
</dbReference>
<dbReference type="EMBL" id="CAFZ01000001">
    <property type="protein sequence ID" value="CCA66337.1"/>
    <property type="molecule type" value="Genomic_DNA"/>
</dbReference>
<gene>
    <name evidence="2" type="ORF">PIIN_00023</name>
</gene>
<feature type="compositionally biased region" description="Pro residues" evidence="1">
    <location>
        <begin position="527"/>
        <end position="543"/>
    </location>
</feature>
<feature type="region of interest" description="Disordered" evidence="1">
    <location>
        <begin position="415"/>
        <end position="579"/>
    </location>
</feature>
<evidence type="ECO:0000256" key="1">
    <source>
        <dbReference type="SAM" id="MobiDB-lite"/>
    </source>
</evidence>
<evidence type="ECO:0000313" key="2">
    <source>
        <dbReference type="EMBL" id="CCA66337.1"/>
    </source>
</evidence>
<feature type="region of interest" description="Disordered" evidence="1">
    <location>
        <begin position="616"/>
        <end position="697"/>
    </location>
</feature>
<comment type="caution">
    <text evidence="2">The sequence shown here is derived from an EMBL/GenBank/DDBJ whole genome shotgun (WGS) entry which is preliminary data.</text>
</comment>
<keyword evidence="3" id="KW-1185">Reference proteome</keyword>
<dbReference type="InParanoid" id="G4T4U2"/>
<dbReference type="AlphaFoldDB" id="G4T4U2"/>
<dbReference type="OrthoDB" id="3360715at2759"/>
<feature type="compositionally biased region" description="Low complexity" evidence="1">
    <location>
        <begin position="423"/>
        <end position="442"/>
    </location>
</feature>
<dbReference type="OMA" id="PRGFECA"/>
<name>G4T4U2_SERID</name>
<feature type="compositionally biased region" description="Low complexity" evidence="1">
    <location>
        <begin position="192"/>
        <end position="207"/>
    </location>
</feature>
<proteinExistence type="predicted"/>
<reference evidence="2 3" key="1">
    <citation type="journal article" date="2011" name="PLoS Pathog.">
        <title>Endophytic Life Strategies Decoded by Genome and Transcriptome Analyses of the Mutualistic Root Symbiont Piriformospora indica.</title>
        <authorList>
            <person name="Zuccaro A."/>
            <person name="Lahrmann U."/>
            <person name="Guldener U."/>
            <person name="Langen G."/>
            <person name="Pfiffi S."/>
            <person name="Biedenkopf D."/>
            <person name="Wong P."/>
            <person name="Samans B."/>
            <person name="Grimm C."/>
            <person name="Basiewicz M."/>
            <person name="Murat C."/>
            <person name="Martin F."/>
            <person name="Kogel K.H."/>
        </authorList>
    </citation>
    <scope>NUCLEOTIDE SEQUENCE [LARGE SCALE GENOMIC DNA]</scope>
    <source>
        <strain evidence="2 3">DSM 11827</strain>
    </source>
</reference>
<protein>
    <submittedName>
        <fullName evidence="2">Uncharacterized protein</fullName>
    </submittedName>
</protein>
<accession>G4T4U2</accession>
<dbReference type="eggNOG" id="ENOG502RY3Y">
    <property type="taxonomic scope" value="Eukaryota"/>
</dbReference>
<evidence type="ECO:0000313" key="3">
    <source>
        <dbReference type="Proteomes" id="UP000007148"/>
    </source>
</evidence>
<dbReference type="STRING" id="1109443.G4T4U2"/>